<name>A0ABR7EVF0_9FIRM</name>
<evidence type="ECO:0000313" key="5">
    <source>
        <dbReference type="EMBL" id="MBC5665327.1"/>
    </source>
</evidence>
<evidence type="ECO:0000256" key="3">
    <source>
        <dbReference type="SAM" id="Coils"/>
    </source>
</evidence>
<evidence type="ECO:0000313" key="6">
    <source>
        <dbReference type="Proteomes" id="UP000647235"/>
    </source>
</evidence>
<dbReference type="PANTHER" id="PTHR22916:SF51">
    <property type="entry name" value="GLYCOSYLTRANSFERASE EPSH-RELATED"/>
    <property type="match status" value="1"/>
</dbReference>
<gene>
    <name evidence="5" type="ORF">H8S07_08550</name>
</gene>
<evidence type="ECO:0000256" key="2">
    <source>
        <dbReference type="ARBA" id="ARBA00022679"/>
    </source>
</evidence>
<keyword evidence="1" id="KW-0328">Glycosyltransferase</keyword>
<evidence type="ECO:0000256" key="1">
    <source>
        <dbReference type="ARBA" id="ARBA00022676"/>
    </source>
</evidence>
<keyword evidence="3" id="KW-0175">Coiled coil</keyword>
<keyword evidence="6" id="KW-1185">Reference proteome</keyword>
<evidence type="ECO:0000259" key="4">
    <source>
        <dbReference type="Pfam" id="PF00535"/>
    </source>
</evidence>
<dbReference type="InterPro" id="IPR001173">
    <property type="entry name" value="Glyco_trans_2-like"/>
</dbReference>
<reference evidence="5 6" key="1">
    <citation type="submission" date="2020-08" db="EMBL/GenBank/DDBJ databases">
        <title>Genome public.</title>
        <authorList>
            <person name="Liu C."/>
            <person name="Sun Q."/>
        </authorList>
    </citation>
    <scope>NUCLEOTIDE SEQUENCE [LARGE SCALE GENOMIC DNA]</scope>
    <source>
        <strain evidence="5 6">NSJ-36</strain>
    </source>
</reference>
<dbReference type="Gene3D" id="3.90.550.10">
    <property type="entry name" value="Spore Coat Polysaccharide Biosynthesis Protein SpsA, Chain A"/>
    <property type="match status" value="1"/>
</dbReference>
<dbReference type="CDD" id="cd00761">
    <property type="entry name" value="Glyco_tranf_GTA_type"/>
    <property type="match status" value="1"/>
</dbReference>
<dbReference type="InterPro" id="IPR029044">
    <property type="entry name" value="Nucleotide-diphossugar_trans"/>
</dbReference>
<feature type="domain" description="Glycosyltransferase 2-like" evidence="4">
    <location>
        <begin position="5"/>
        <end position="139"/>
    </location>
</feature>
<dbReference type="EMBL" id="JACOOY010000009">
    <property type="protein sequence ID" value="MBC5665327.1"/>
    <property type="molecule type" value="Genomic_DNA"/>
</dbReference>
<dbReference type="Pfam" id="PF00535">
    <property type="entry name" value="Glycos_transf_2"/>
    <property type="match status" value="1"/>
</dbReference>
<dbReference type="Proteomes" id="UP000647235">
    <property type="component" value="Unassembled WGS sequence"/>
</dbReference>
<dbReference type="PANTHER" id="PTHR22916">
    <property type="entry name" value="GLYCOSYLTRANSFERASE"/>
    <property type="match status" value="1"/>
</dbReference>
<dbReference type="RefSeq" id="WP_186855862.1">
    <property type="nucleotide sequence ID" value="NZ_JACOOY010000009.1"/>
</dbReference>
<dbReference type="SUPFAM" id="SSF53448">
    <property type="entry name" value="Nucleotide-diphospho-sugar transferases"/>
    <property type="match status" value="1"/>
</dbReference>
<sequence length="381" mass="45615">MKKVSVIIPVYNVEEYLEECMESVIHQTLKEIEILCVNDGSTDHSQQILEQYAKKDDRIRIISQKNGGYGKAMNCGLDAATGEYIGIVEPDDYVPLNMYEDLYRKAKEQNLDFVKADFYRFVTAENGNKELYYNHLSLNPEDYNHVFNPSETPDAIRFIMNTWSGIYRRDFLEQYKIRHHETPGASFQDNGFWFQTFIYAKRAMILDTPYYMNRRDNPNSSVNNREKVYCINQEYDYIKDILMRDEALWNRFRHVYWFKKYHNYLGTLWRIAEEYRYEYLMRFSEELKRGIALGDVNPDTFTKKTWNNIERIVQDPEHYYKMCVYPRTINQQVFEQITKLEEENQELRQEIKKIRSSKTFRVGKLLLGAPSLLKKKLRGGR</sequence>
<comment type="caution">
    <text evidence="5">The sequence shown here is derived from an EMBL/GenBank/DDBJ whole genome shotgun (WGS) entry which is preliminary data.</text>
</comment>
<protein>
    <submittedName>
        <fullName evidence="5">Glycosyltransferase</fullName>
    </submittedName>
</protein>
<proteinExistence type="predicted"/>
<accession>A0ABR7EVF0</accession>
<feature type="coiled-coil region" evidence="3">
    <location>
        <begin position="330"/>
        <end position="357"/>
    </location>
</feature>
<organism evidence="5 6">
    <name type="scientific">Dorea hominis</name>
    <dbReference type="NCBI Taxonomy" id="2763040"/>
    <lineage>
        <taxon>Bacteria</taxon>
        <taxon>Bacillati</taxon>
        <taxon>Bacillota</taxon>
        <taxon>Clostridia</taxon>
        <taxon>Lachnospirales</taxon>
        <taxon>Lachnospiraceae</taxon>
        <taxon>Dorea</taxon>
    </lineage>
</organism>
<keyword evidence="2" id="KW-0808">Transferase</keyword>